<gene>
    <name evidence="7" type="ORF">LAME_0H20648G</name>
</gene>
<evidence type="ECO:0000256" key="1">
    <source>
        <dbReference type="ARBA" id="ARBA00004123"/>
    </source>
</evidence>
<protein>
    <submittedName>
        <fullName evidence="7">LAME_0H20648g1_1</fullName>
    </submittedName>
</protein>
<dbReference type="InterPro" id="IPR056840">
    <property type="entry name" value="HEAT_IPO9_central"/>
</dbReference>
<keyword evidence="3" id="KW-0653">Protein transport</keyword>
<dbReference type="GO" id="GO:0031267">
    <property type="term" value="F:small GTPase binding"/>
    <property type="evidence" value="ECO:0007669"/>
    <property type="project" value="InterPro"/>
</dbReference>
<dbReference type="PANTHER" id="PTHR10997:SF9">
    <property type="entry name" value="IMPORTIN-9"/>
    <property type="match status" value="1"/>
</dbReference>
<dbReference type="Proteomes" id="UP000191144">
    <property type="component" value="Chromosome H"/>
</dbReference>
<name>A0A1G4KJP7_9SACH</name>
<evidence type="ECO:0000256" key="3">
    <source>
        <dbReference type="ARBA" id="ARBA00022927"/>
    </source>
</evidence>
<evidence type="ECO:0000313" key="7">
    <source>
        <dbReference type="EMBL" id="SCV04713.1"/>
    </source>
</evidence>
<comment type="subcellular location">
    <subcellularLocation>
        <location evidence="1">Nucleus</location>
    </subcellularLocation>
</comment>
<proteinExistence type="predicted"/>
<evidence type="ECO:0000313" key="8">
    <source>
        <dbReference type="Proteomes" id="UP000191144"/>
    </source>
</evidence>
<dbReference type="InterPro" id="IPR016024">
    <property type="entry name" value="ARM-type_fold"/>
</dbReference>
<dbReference type="Gene3D" id="1.25.10.10">
    <property type="entry name" value="Leucine-rich Repeat Variant"/>
    <property type="match status" value="1"/>
</dbReference>
<dbReference type="PANTHER" id="PTHR10997">
    <property type="entry name" value="IMPORTIN-7, 8, 11"/>
    <property type="match status" value="1"/>
</dbReference>
<dbReference type="GO" id="GO:0005635">
    <property type="term" value="C:nuclear envelope"/>
    <property type="evidence" value="ECO:0007669"/>
    <property type="project" value="TreeGrafter"/>
</dbReference>
<dbReference type="EMBL" id="LT598480">
    <property type="protein sequence ID" value="SCV04713.1"/>
    <property type="molecule type" value="Genomic_DNA"/>
</dbReference>
<feature type="domain" description="Importin N-terminal" evidence="6">
    <location>
        <begin position="28"/>
        <end position="106"/>
    </location>
</feature>
<dbReference type="AlphaFoldDB" id="A0A1G4KJP7"/>
<feature type="compositionally biased region" description="Acidic residues" evidence="5">
    <location>
        <begin position="950"/>
        <end position="966"/>
    </location>
</feature>
<organism evidence="7 8">
    <name type="scientific">Lachancea meyersii CBS 8951</name>
    <dbReference type="NCBI Taxonomy" id="1266667"/>
    <lineage>
        <taxon>Eukaryota</taxon>
        <taxon>Fungi</taxon>
        <taxon>Dikarya</taxon>
        <taxon>Ascomycota</taxon>
        <taxon>Saccharomycotina</taxon>
        <taxon>Saccharomycetes</taxon>
        <taxon>Saccharomycetales</taxon>
        <taxon>Saccharomycetaceae</taxon>
        <taxon>Lachancea</taxon>
    </lineage>
</organism>
<feature type="region of interest" description="Disordered" evidence="5">
    <location>
        <begin position="946"/>
        <end position="986"/>
    </location>
</feature>
<accession>A0A1G4KJP7</accession>
<reference evidence="8" key="1">
    <citation type="submission" date="2016-03" db="EMBL/GenBank/DDBJ databases">
        <authorList>
            <person name="Devillers Hugo."/>
        </authorList>
    </citation>
    <scope>NUCLEOTIDE SEQUENCE [LARGE SCALE GENOMIC DNA]</scope>
</reference>
<dbReference type="OrthoDB" id="431626at2759"/>
<keyword evidence="2" id="KW-0813">Transport</keyword>
<dbReference type="PROSITE" id="PS50166">
    <property type="entry name" value="IMPORTIN_B_NT"/>
    <property type="match status" value="1"/>
</dbReference>
<dbReference type="Pfam" id="PF03810">
    <property type="entry name" value="IBN_N"/>
    <property type="match status" value="1"/>
</dbReference>
<dbReference type="SMART" id="SM00913">
    <property type="entry name" value="IBN_N"/>
    <property type="match status" value="1"/>
</dbReference>
<keyword evidence="4" id="KW-0539">Nucleus</keyword>
<dbReference type="InterPro" id="IPR001494">
    <property type="entry name" value="Importin-beta_N"/>
</dbReference>
<dbReference type="GO" id="GO:0005829">
    <property type="term" value="C:cytosol"/>
    <property type="evidence" value="ECO:0007669"/>
    <property type="project" value="TreeGrafter"/>
</dbReference>
<evidence type="ECO:0000259" key="6">
    <source>
        <dbReference type="PROSITE" id="PS50166"/>
    </source>
</evidence>
<dbReference type="Pfam" id="PF25018">
    <property type="entry name" value="HEAT_IPO9_c"/>
    <property type="match status" value="1"/>
</dbReference>
<sequence>MASMEPRELESAIVGGQSPDNAVRERSEQFILEKIAENPGLGCTLLIEFALQDERAVEHRLYSLLTLRKLVTMHWSAGFESYIGPPGIGEENKPFIRDALLKLGLDDLQNSRIVAGSSYCIVQIAAVDFPDSWPELLAAVFDAIVTKQSLSALRLLNEIFDDIVSEEMFFQGGVGWQTIQLVTEMLKSEKFALTAKIAAGNLYCVCLGQLQLPSANATKALRDSVTAHLRETLRILIEGIRSYSSFDISNLDVLELLRVMFECVNKITTSFSKSVVTSELNHEIKTMVIEGLARVSQIRQTHKFTYESKEFTAVDELGCELLQALGNINNLALDESQLHRVIEALIFCSALIDDDIEKWEADFNSFITIEEGLSGPYRMRNASEDFLQDSPAQLCELITDALLTIFPTLIRDDWKLGEAILFLFKWLYEDVEFSIAVQAPRFIEFMTFLNDSITAPHDDQNAVLLGRMLIVVPRMLKVTKTAQENWNDMVKSFVDISMKLALKSNDDILEVAFLKCFCEYAQISDLHDVLGELSFHLRDAVCRIIEEVSVDSEEDTISVILQALTAAASLKLEDNKGGLFYHNVLKLLLNISSKNPSNIEVVLEAEECLSTIMKRVTTPVYTAYSETCMPLIVGSLNRLICEKSDYSPSACLSLELLKVFMKRKPIDGPIPAAISDFVLKPLIDILVNSYDDAITQLSSDCLVFLIHNSSAEEIEPLLPLIISTLEKLLSDETSDSGAMNVGPLVLVAVQKFPGQLHELFPRIMEAATRKFVTAENISTSENLLSLFCYLMAKSPEEVISFLSSFSVDEEAGDALNAVLPKWLDAFEVVRGNKRITENIKALSKLFFQEDERVSRIQVRGEVIPYEGDLIVTRSMAKNMPQEYKMISFYEKVAKLFVSELEFQSKQSNVDKYVLYDVEKYDDQGKGEGEGDWEDVDSVLEFERLQGHLDDDSEPDSDYWESGDDSASDLGDSYDGVEQGTSKEKGPSARELLISFFRDAASKNLNSFHAIYERLSDHEKKVLSENLI</sequence>
<evidence type="ECO:0000256" key="2">
    <source>
        <dbReference type="ARBA" id="ARBA00022448"/>
    </source>
</evidence>
<dbReference type="SUPFAM" id="SSF48371">
    <property type="entry name" value="ARM repeat"/>
    <property type="match status" value="1"/>
</dbReference>
<evidence type="ECO:0000256" key="4">
    <source>
        <dbReference type="ARBA" id="ARBA00023242"/>
    </source>
</evidence>
<dbReference type="InterPro" id="IPR011989">
    <property type="entry name" value="ARM-like"/>
</dbReference>
<keyword evidence="8" id="KW-1185">Reference proteome</keyword>
<evidence type="ECO:0000256" key="5">
    <source>
        <dbReference type="SAM" id="MobiDB-lite"/>
    </source>
</evidence>
<dbReference type="GO" id="GO:0006606">
    <property type="term" value="P:protein import into nucleus"/>
    <property type="evidence" value="ECO:0007669"/>
    <property type="project" value="TreeGrafter"/>
</dbReference>